<accession>A0A843WC15</accession>
<feature type="region of interest" description="Disordered" evidence="1">
    <location>
        <begin position="42"/>
        <end position="62"/>
    </location>
</feature>
<dbReference type="Proteomes" id="UP000652761">
    <property type="component" value="Unassembled WGS sequence"/>
</dbReference>
<comment type="caution">
    <text evidence="2">The sequence shown here is derived from an EMBL/GenBank/DDBJ whole genome shotgun (WGS) entry which is preliminary data.</text>
</comment>
<keyword evidence="3" id="KW-1185">Reference proteome</keyword>
<evidence type="ECO:0000256" key="1">
    <source>
        <dbReference type="SAM" id="MobiDB-lite"/>
    </source>
</evidence>
<evidence type="ECO:0000313" key="3">
    <source>
        <dbReference type="Proteomes" id="UP000652761"/>
    </source>
</evidence>
<dbReference type="AlphaFoldDB" id="A0A843WC15"/>
<gene>
    <name evidence="2" type="ORF">Taro_037181</name>
</gene>
<dbReference type="EMBL" id="NMUH01003205">
    <property type="protein sequence ID" value="MQM04378.1"/>
    <property type="molecule type" value="Genomic_DNA"/>
</dbReference>
<sequence length="62" mass="6353">MTAAQCGAQGSSPLFGQFWATRSPFFLSFQHWGCLGCASGPVQGSSVSGPAWVGSDRTDGAV</sequence>
<proteinExistence type="predicted"/>
<name>A0A843WC15_COLES</name>
<protein>
    <submittedName>
        <fullName evidence="2">Uncharacterized protein</fullName>
    </submittedName>
</protein>
<organism evidence="2 3">
    <name type="scientific">Colocasia esculenta</name>
    <name type="common">Wild taro</name>
    <name type="synonym">Arum esculentum</name>
    <dbReference type="NCBI Taxonomy" id="4460"/>
    <lineage>
        <taxon>Eukaryota</taxon>
        <taxon>Viridiplantae</taxon>
        <taxon>Streptophyta</taxon>
        <taxon>Embryophyta</taxon>
        <taxon>Tracheophyta</taxon>
        <taxon>Spermatophyta</taxon>
        <taxon>Magnoliopsida</taxon>
        <taxon>Liliopsida</taxon>
        <taxon>Araceae</taxon>
        <taxon>Aroideae</taxon>
        <taxon>Colocasieae</taxon>
        <taxon>Colocasia</taxon>
    </lineage>
</organism>
<evidence type="ECO:0000313" key="2">
    <source>
        <dbReference type="EMBL" id="MQM04378.1"/>
    </source>
</evidence>
<reference evidence="2" key="1">
    <citation type="submission" date="2017-07" db="EMBL/GenBank/DDBJ databases">
        <title>Taro Niue Genome Assembly and Annotation.</title>
        <authorList>
            <person name="Atibalentja N."/>
            <person name="Keating K."/>
            <person name="Fields C.J."/>
        </authorList>
    </citation>
    <scope>NUCLEOTIDE SEQUENCE</scope>
    <source>
        <strain evidence="2">Niue_2</strain>
        <tissue evidence="2">Leaf</tissue>
    </source>
</reference>